<sequence>MTIEKTFRPVAIAFLIWSLMGIAAYLTQVTMDTAELARSDPYQAHMFEQMPHWAWAAYAIAVWSELAGSFALLARRAWATPLYLISLVAVLIQFSYAFVLTDLIAVKGLGAAVFPVVIIVIGLAQWLFAHAAGAKGLFR</sequence>
<gene>
    <name evidence="2" type="ORF">FHS92_000805</name>
</gene>
<reference evidence="2 3" key="1">
    <citation type="submission" date="2020-08" db="EMBL/GenBank/DDBJ databases">
        <title>Genomic Encyclopedia of Type Strains, Phase IV (KMG-IV): sequencing the most valuable type-strain genomes for metagenomic binning, comparative biology and taxonomic classification.</title>
        <authorList>
            <person name="Goeker M."/>
        </authorList>
    </citation>
    <scope>NUCLEOTIDE SEQUENCE [LARGE SCALE GENOMIC DNA]</scope>
    <source>
        <strain evidence="2 3">DSM 102255</strain>
    </source>
</reference>
<protein>
    <recommendedName>
        <fullName evidence="4">Sugar transporter</fullName>
    </recommendedName>
</protein>
<name>A0A841J3K0_9SPHN</name>
<feature type="transmembrane region" description="Helical" evidence="1">
    <location>
        <begin position="7"/>
        <end position="26"/>
    </location>
</feature>
<keyword evidence="1" id="KW-1133">Transmembrane helix</keyword>
<keyword evidence="1" id="KW-0472">Membrane</keyword>
<dbReference type="RefSeq" id="WP_184077741.1">
    <property type="nucleotide sequence ID" value="NZ_JACIJP010000001.1"/>
</dbReference>
<dbReference type="EMBL" id="JACIJP010000001">
    <property type="protein sequence ID" value="MBB6123098.1"/>
    <property type="molecule type" value="Genomic_DNA"/>
</dbReference>
<organism evidence="2 3">
    <name type="scientific">Sphingobium subterraneum</name>
    <dbReference type="NCBI Taxonomy" id="627688"/>
    <lineage>
        <taxon>Bacteria</taxon>
        <taxon>Pseudomonadati</taxon>
        <taxon>Pseudomonadota</taxon>
        <taxon>Alphaproteobacteria</taxon>
        <taxon>Sphingomonadales</taxon>
        <taxon>Sphingomonadaceae</taxon>
        <taxon>Sphingobium</taxon>
    </lineage>
</organism>
<feature type="transmembrane region" description="Helical" evidence="1">
    <location>
        <begin position="111"/>
        <end position="129"/>
    </location>
</feature>
<feature type="transmembrane region" description="Helical" evidence="1">
    <location>
        <begin position="81"/>
        <end position="99"/>
    </location>
</feature>
<dbReference type="AlphaFoldDB" id="A0A841J3K0"/>
<comment type="caution">
    <text evidence="2">The sequence shown here is derived from an EMBL/GenBank/DDBJ whole genome shotgun (WGS) entry which is preliminary data.</text>
</comment>
<accession>A0A841J3K0</accession>
<feature type="transmembrane region" description="Helical" evidence="1">
    <location>
        <begin position="53"/>
        <end position="74"/>
    </location>
</feature>
<evidence type="ECO:0000313" key="3">
    <source>
        <dbReference type="Proteomes" id="UP000552700"/>
    </source>
</evidence>
<keyword evidence="3" id="KW-1185">Reference proteome</keyword>
<evidence type="ECO:0000256" key="1">
    <source>
        <dbReference type="SAM" id="Phobius"/>
    </source>
</evidence>
<keyword evidence="1" id="KW-0812">Transmembrane</keyword>
<proteinExistence type="predicted"/>
<evidence type="ECO:0000313" key="2">
    <source>
        <dbReference type="EMBL" id="MBB6123098.1"/>
    </source>
</evidence>
<evidence type="ECO:0008006" key="4">
    <source>
        <dbReference type="Google" id="ProtNLM"/>
    </source>
</evidence>
<dbReference type="Proteomes" id="UP000552700">
    <property type="component" value="Unassembled WGS sequence"/>
</dbReference>